<protein>
    <submittedName>
        <fullName evidence="2">Uncharacterized protein</fullName>
    </submittedName>
</protein>
<dbReference type="InterPro" id="IPR037185">
    <property type="entry name" value="EmrE-like"/>
</dbReference>
<feature type="transmembrane region" description="Helical" evidence="1">
    <location>
        <begin position="121"/>
        <end position="142"/>
    </location>
</feature>
<dbReference type="PANTHER" id="PTHR40761:SF1">
    <property type="entry name" value="CONSERVED INTEGRAL MEMBRANE ALANINE VALINE AND LEUCINE RICH PROTEIN-RELATED"/>
    <property type="match status" value="1"/>
</dbReference>
<keyword evidence="1" id="KW-0812">Transmembrane</keyword>
<keyword evidence="1" id="KW-0472">Membrane</keyword>
<evidence type="ECO:0000313" key="2">
    <source>
        <dbReference type="EMBL" id="PFG34390.1"/>
    </source>
</evidence>
<dbReference type="EMBL" id="PDJG01000001">
    <property type="protein sequence ID" value="PFG34390.1"/>
    <property type="molecule type" value="Genomic_DNA"/>
</dbReference>
<evidence type="ECO:0000313" key="3">
    <source>
        <dbReference type="Proteomes" id="UP000225548"/>
    </source>
</evidence>
<feature type="transmembrane region" description="Helical" evidence="1">
    <location>
        <begin position="149"/>
        <end position="169"/>
    </location>
</feature>
<feature type="transmembrane region" description="Helical" evidence="1">
    <location>
        <begin position="211"/>
        <end position="229"/>
    </location>
</feature>
<dbReference type="OrthoDB" id="3290813at2"/>
<accession>A0A2A9E898</accession>
<sequence length="278" mass="28404">MSLSILAAMAAAAGYGGGSVVQAMASSKSAGLKVLREPAYAVGTSITLVAWAFSLVALRYLPLLTVQTILSSSLVVTVLLDRVVFGTRLRTIDKWAALAVTGALAILALSTGVQSDVATPTWFGFAMLALLLGLLAATVLTYRRASATVQALLSGLASAGLAMCARAAHGGTWLDFFLTPTAWLTVGFAILSSVTFSRAVENGTVGPARALVNVTQVLLPGLVGVWVLHDGVRSGWEIACIAAVAVSLAASFVLSTRPPAAARTTSESTAPATVQTSA</sequence>
<evidence type="ECO:0000256" key="1">
    <source>
        <dbReference type="SAM" id="Phobius"/>
    </source>
</evidence>
<feature type="transmembrane region" description="Helical" evidence="1">
    <location>
        <begin position="235"/>
        <end position="254"/>
    </location>
</feature>
<comment type="caution">
    <text evidence="2">The sequence shown here is derived from an EMBL/GenBank/DDBJ whole genome shotgun (WGS) entry which is preliminary data.</text>
</comment>
<keyword evidence="1" id="KW-1133">Transmembrane helix</keyword>
<gene>
    <name evidence="2" type="ORF">ATL42_2300</name>
</gene>
<proteinExistence type="predicted"/>
<feature type="transmembrane region" description="Helical" evidence="1">
    <location>
        <begin position="95"/>
        <end position="115"/>
    </location>
</feature>
<reference evidence="2 3" key="1">
    <citation type="submission" date="2017-10" db="EMBL/GenBank/DDBJ databases">
        <title>Sequencing the genomes of 1000 actinobacteria strains.</title>
        <authorList>
            <person name="Klenk H.-P."/>
        </authorList>
    </citation>
    <scope>NUCLEOTIDE SEQUENCE [LARGE SCALE GENOMIC DNA]</scope>
    <source>
        <strain evidence="2 3">DSM 18966</strain>
    </source>
</reference>
<dbReference type="RefSeq" id="WP_143556749.1">
    <property type="nucleotide sequence ID" value="NZ_PDJG01000001.1"/>
</dbReference>
<dbReference type="AlphaFoldDB" id="A0A2A9E898"/>
<keyword evidence="3" id="KW-1185">Reference proteome</keyword>
<name>A0A2A9E898_9MICO</name>
<dbReference type="PANTHER" id="PTHR40761">
    <property type="entry name" value="CONSERVED INTEGRAL MEMBRANE ALANINE VALINE AND LEUCINE RICH PROTEIN-RELATED"/>
    <property type="match status" value="1"/>
</dbReference>
<organism evidence="2 3">
    <name type="scientific">Sanguibacter antarcticus</name>
    <dbReference type="NCBI Taxonomy" id="372484"/>
    <lineage>
        <taxon>Bacteria</taxon>
        <taxon>Bacillati</taxon>
        <taxon>Actinomycetota</taxon>
        <taxon>Actinomycetes</taxon>
        <taxon>Micrococcales</taxon>
        <taxon>Sanguibacteraceae</taxon>
        <taxon>Sanguibacter</taxon>
    </lineage>
</organism>
<dbReference type="Proteomes" id="UP000225548">
    <property type="component" value="Unassembled WGS sequence"/>
</dbReference>
<feature type="transmembrane region" description="Helical" evidence="1">
    <location>
        <begin position="181"/>
        <end position="199"/>
    </location>
</feature>
<dbReference type="SUPFAM" id="SSF103481">
    <property type="entry name" value="Multidrug resistance efflux transporter EmrE"/>
    <property type="match status" value="1"/>
</dbReference>
<feature type="transmembrane region" description="Helical" evidence="1">
    <location>
        <begin position="39"/>
        <end position="61"/>
    </location>
</feature>